<keyword evidence="10 18" id="KW-1278">Translocase</keyword>
<evidence type="ECO:0000256" key="3">
    <source>
        <dbReference type="ARBA" id="ARBA00007012"/>
    </source>
</evidence>
<dbReference type="EC" id="7.1.1.2" evidence="4 18"/>
<gene>
    <name evidence="20" type="primary">nad2</name>
    <name evidence="20" type="ORF">PSSEMT01_0017</name>
</gene>
<evidence type="ECO:0000256" key="11">
    <source>
        <dbReference type="ARBA" id="ARBA00022982"/>
    </source>
</evidence>
<feature type="transmembrane region" description="Helical" evidence="18">
    <location>
        <begin position="78"/>
        <end position="97"/>
    </location>
</feature>
<feature type="domain" description="NADH:quinone oxidoreductase/Mrp antiporter transmembrane" evidence="19">
    <location>
        <begin position="77"/>
        <end position="265"/>
    </location>
</feature>
<evidence type="ECO:0000256" key="12">
    <source>
        <dbReference type="ARBA" id="ARBA00022989"/>
    </source>
</evidence>
<comment type="catalytic activity">
    <reaction evidence="17 18">
        <text>a ubiquinone + NADH + 5 H(+)(in) = a ubiquinol + NAD(+) + 4 H(+)(out)</text>
        <dbReference type="Rhea" id="RHEA:29091"/>
        <dbReference type="Rhea" id="RHEA-COMP:9565"/>
        <dbReference type="Rhea" id="RHEA-COMP:9566"/>
        <dbReference type="ChEBI" id="CHEBI:15378"/>
        <dbReference type="ChEBI" id="CHEBI:16389"/>
        <dbReference type="ChEBI" id="CHEBI:17976"/>
        <dbReference type="ChEBI" id="CHEBI:57540"/>
        <dbReference type="ChEBI" id="CHEBI:57945"/>
        <dbReference type="EC" id="7.1.1.2"/>
    </reaction>
</comment>
<evidence type="ECO:0000313" key="20">
    <source>
        <dbReference type="EMBL" id="VFU78877.1"/>
    </source>
</evidence>
<name>A0A485MAC6_9CRUS</name>
<dbReference type="InterPro" id="IPR001750">
    <property type="entry name" value="ND/Mrp_TM"/>
</dbReference>
<feature type="transmembrane region" description="Helical" evidence="18">
    <location>
        <begin position="250"/>
        <end position="270"/>
    </location>
</feature>
<evidence type="ECO:0000256" key="4">
    <source>
        <dbReference type="ARBA" id="ARBA00012944"/>
    </source>
</evidence>
<protein>
    <recommendedName>
        <fullName evidence="5 18">NADH-ubiquinone oxidoreductase chain 2</fullName>
        <ecNumber evidence="4 18">7.1.1.2</ecNumber>
    </recommendedName>
</protein>
<dbReference type="PANTHER" id="PTHR46552:SF1">
    <property type="entry name" value="NADH-UBIQUINONE OXIDOREDUCTASE CHAIN 2"/>
    <property type="match status" value="1"/>
</dbReference>
<keyword evidence="14 18" id="KW-0830">Ubiquinone</keyword>
<evidence type="ECO:0000256" key="9">
    <source>
        <dbReference type="ARBA" id="ARBA00022792"/>
    </source>
</evidence>
<keyword evidence="16 18" id="KW-0472">Membrane</keyword>
<dbReference type="Pfam" id="PF00361">
    <property type="entry name" value="Proton_antipo_M"/>
    <property type="match status" value="2"/>
</dbReference>
<evidence type="ECO:0000256" key="13">
    <source>
        <dbReference type="ARBA" id="ARBA00023027"/>
    </source>
</evidence>
<evidence type="ECO:0000256" key="18">
    <source>
        <dbReference type="RuleBase" id="RU003403"/>
    </source>
</evidence>
<keyword evidence="11 18" id="KW-0249">Electron transport</keyword>
<keyword evidence="12 18" id="KW-1133">Transmembrane helix</keyword>
<evidence type="ECO:0000256" key="2">
    <source>
        <dbReference type="ARBA" id="ARBA00004448"/>
    </source>
</evidence>
<dbReference type="AlphaFoldDB" id="A0A485MAC6"/>
<comment type="function">
    <text evidence="1">Core subunit of the mitochondrial membrane respiratory chain NADH dehydrogenase (Complex I) that is believed to belong to the minimal assembly required for catalysis. Complex I functions in the transfer of electrons from NADH to the respiratory chain. The immediate electron acceptor for the enzyme is believed to be ubiquinone.</text>
</comment>
<reference evidence="20" key="1">
    <citation type="submission" date="2019-03" db="EMBL/GenBank/DDBJ databases">
        <authorList>
            <person name="Lefebure T."/>
            <person name="Lefebure T."/>
        </authorList>
    </citation>
    <scope>NUCLEOTIDE SEQUENCE [LARGE SCALE GENOMIC DNA]</scope>
</reference>
<sequence length="318" mass="35338">MMFLVTLSMGIIIMLSGKTWFSIWLGLEINLLSFLPIILFSSPRGSEGGLKYFLVQSAGSLLIVQASFSWFILPYPYLFFMTPLILKLGAAPAHFWLPEITKILPWRTNMILLTVQKTGPLYLLAAISAPNKLPLIIISIFSVVMGSLGGLNEMDLRKLMAFSSISHMGWMFAGMALTQAHWVVYFITYVITSLTLIIFLEKVNILTLSQLTSKDNASLLIMLLFLSLGGFPPLLGFAPKWAILMSTTSLSITLSIVLVATSVITLYYYIRAGLMTLTLSNMKLKMNLLKNNYTQTMLVVVNVGGGGLYVYLWSSLML</sequence>
<dbReference type="InterPro" id="IPR003917">
    <property type="entry name" value="NADH_UbQ_OxRdtase_chain2"/>
</dbReference>
<dbReference type="GO" id="GO:0006120">
    <property type="term" value="P:mitochondrial electron transport, NADH to ubiquinone"/>
    <property type="evidence" value="ECO:0007669"/>
    <property type="project" value="InterPro"/>
</dbReference>
<evidence type="ECO:0000256" key="15">
    <source>
        <dbReference type="ARBA" id="ARBA00023128"/>
    </source>
</evidence>
<comment type="function">
    <text evidence="18">Core subunit of the mitochondrial membrane respiratory chain NADH dehydrogenase (Complex I) which catalyzes electron transfer from NADH through the respiratory chain, using ubiquinone as an electron acceptor. Essential for the catalytic activity and assembly of complex I.</text>
</comment>
<dbReference type="InterPro" id="IPR050175">
    <property type="entry name" value="Complex_I_Subunit_2"/>
</dbReference>
<dbReference type="PANTHER" id="PTHR46552">
    <property type="entry name" value="NADH-UBIQUINONE OXIDOREDUCTASE CHAIN 2"/>
    <property type="match status" value="1"/>
</dbReference>
<evidence type="ECO:0000256" key="1">
    <source>
        <dbReference type="ARBA" id="ARBA00003257"/>
    </source>
</evidence>
<evidence type="ECO:0000256" key="7">
    <source>
        <dbReference type="ARBA" id="ARBA00022660"/>
    </source>
</evidence>
<feature type="transmembrane region" description="Helical" evidence="18">
    <location>
        <begin position="291"/>
        <end position="312"/>
    </location>
</feature>
<comment type="similarity">
    <text evidence="3 18">Belongs to the complex I subunit 2 family.</text>
</comment>
<dbReference type="EMBL" id="LR536624">
    <property type="protein sequence ID" value="VFU78877.1"/>
    <property type="molecule type" value="Genomic_DNA"/>
</dbReference>
<dbReference type="GO" id="GO:0005743">
    <property type="term" value="C:mitochondrial inner membrane"/>
    <property type="evidence" value="ECO:0007669"/>
    <property type="project" value="UniProtKB-SubCell"/>
</dbReference>
<evidence type="ECO:0000256" key="10">
    <source>
        <dbReference type="ARBA" id="ARBA00022967"/>
    </source>
</evidence>
<geneLocation type="mitochondrion" evidence="20"/>
<feature type="transmembrane region" description="Helical" evidence="18">
    <location>
        <begin position="183"/>
        <end position="205"/>
    </location>
</feature>
<proteinExistence type="inferred from homology"/>
<feature type="transmembrane region" description="Helical" evidence="18">
    <location>
        <begin position="52"/>
        <end position="72"/>
    </location>
</feature>
<feature type="transmembrane region" description="Helical" evidence="18">
    <location>
        <begin position="20"/>
        <end position="40"/>
    </location>
</feature>
<accession>A0A485MAC6</accession>
<feature type="domain" description="NADH:quinone oxidoreductase/Mrp antiporter transmembrane" evidence="19">
    <location>
        <begin position="19"/>
        <end position="68"/>
    </location>
</feature>
<keyword evidence="13 18" id="KW-0520">NAD</keyword>
<keyword evidence="6" id="KW-0813">Transport</keyword>
<dbReference type="GO" id="GO:0008137">
    <property type="term" value="F:NADH dehydrogenase (ubiquinone) activity"/>
    <property type="evidence" value="ECO:0007669"/>
    <property type="project" value="UniProtKB-EC"/>
</dbReference>
<keyword evidence="7 18" id="KW-0679">Respiratory chain</keyword>
<evidence type="ECO:0000256" key="8">
    <source>
        <dbReference type="ARBA" id="ARBA00022692"/>
    </source>
</evidence>
<evidence type="ECO:0000256" key="17">
    <source>
        <dbReference type="ARBA" id="ARBA00049551"/>
    </source>
</evidence>
<evidence type="ECO:0000256" key="14">
    <source>
        <dbReference type="ARBA" id="ARBA00023075"/>
    </source>
</evidence>
<keyword evidence="15 18" id="KW-0496">Mitochondrion</keyword>
<feature type="transmembrane region" description="Helical" evidence="18">
    <location>
        <begin position="217"/>
        <end position="238"/>
    </location>
</feature>
<comment type="subcellular location">
    <subcellularLocation>
        <location evidence="2 18">Mitochondrion inner membrane</location>
        <topology evidence="2 18">Multi-pass membrane protein</topology>
    </subcellularLocation>
</comment>
<evidence type="ECO:0000259" key="19">
    <source>
        <dbReference type="Pfam" id="PF00361"/>
    </source>
</evidence>
<evidence type="ECO:0000256" key="6">
    <source>
        <dbReference type="ARBA" id="ARBA00022448"/>
    </source>
</evidence>
<organism evidence="20">
    <name type="scientific">Proasellus spelaeus</name>
    <dbReference type="NCBI Taxonomy" id="1282033"/>
    <lineage>
        <taxon>Eukaryota</taxon>
        <taxon>Metazoa</taxon>
        <taxon>Ecdysozoa</taxon>
        <taxon>Arthropoda</taxon>
        <taxon>Crustacea</taxon>
        <taxon>Multicrustacea</taxon>
        <taxon>Malacostraca</taxon>
        <taxon>Eumalacostraca</taxon>
        <taxon>Peracarida</taxon>
        <taxon>Isopoda</taxon>
        <taxon>Asellota</taxon>
        <taxon>Aselloidea</taxon>
        <taxon>Asellidae</taxon>
        <taxon>Proasellus</taxon>
    </lineage>
</organism>
<keyword evidence="9 18" id="KW-0999">Mitochondrion inner membrane</keyword>
<dbReference type="PRINTS" id="PR01436">
    <property type="entry name" value="NADHDHGNASE2"/>
</dbReference>
<evidence type="ECO:0000256" key="16">
    <source>
        <dbReference type="ARBA" id="ARBA00023136"/>
    </source>
</evidence>
<evidence type="ECO:0000256" key="5">
    <source>
        <dbReference type="ARBA" id="ARBA00021008"/>
    </source>
</evidence>
<keyword evidence="8 18" id="KW-0812">Transmembrane</keyword>